<gene>
    <name evidence="12" type="ORF">THSYN_11540</name>
</gene>
<dbReference type="PROSITE" id="PS51918">
    <property type="entry name" value="RADICAL_SAM"/>
    <property type="match status" value="1"/>
</dbReference>
<evidence type="ECO:0000313" key="12">
    <source>
        <dbReference type="EMBL" id="AUB81522.1"/>
    </source>
</evidence>
<dbReference type="GO" id="GO:0006006">
    <property type="term" value="P:glucose metabolic process"/>
    <property type="evidence" value="ECO:0007669"/>
    <property type="project" value="UniProtKB-KW"/>
</dbReference>
<dbReference type="GO" id="GO:0043365">
    <property type="term" value="F:[formate-C-acetyltransferase]-activating enzyme activity"/>
    <property type="evidence" value="ECO:0007669"/>
    <property type="project" value="UniProtKB-UniRule"/>
</dbReference>
<comment type="cofactor">
    <cofactor evidence="10">
        <name>[4Fe-4S] cluster</name>
        <dbReference type="ChEBI" id="CHEBI:49883"/>
    </cofactor>
    <text evidence="10">Binds 1 [4Fe-4S] cluster. The cluster is coordinated with 3 cysteines and an exchangeable S-adenosyl-L-methionine.</text>
</comment>
<dbReference type="RefSeq" id="WP_100919290.1">
    <property type="nucleotide sequence ID" value="NZ_CP020370.1"/>
</dbReference>
<evidence type="ECO:0000256" key="8">
    <source>
        <dbReference type="ARBA" id="ARBA00023004"/>
    </source>
</evidence>
<keyword evidence="4" id="KW-0313">Glucose metabolism</keyword>
<evidence type="ECO:0000256" key="10">
    <source>
        <dbReference type="RuleBase" id="RU362053"/>
    </source>
</evidence>
<keyword evidence="7 10" id="KW-0560">Oxidoreductase</keyword>
<comment type="catalytic activity">
    <reaction evidence="10">
        <text>glycyl-[formate C-acetyltransferase] + reduced [flavodoxin] + S-adenosyl-L-methionine = glycin-2-yl radical-[formate C-acetyltransferase] + semiquinone [flavodoxin] + 5'-deoxyadenosine + L-methionine + H(+)</text>
        <dbReference type="Rhea" id="RHEA:19225"/>
        <dbReference type="Rhea" id="RHEA-COMP:10622"/>
        <dbReference type="Rhea" id="RHEA-COMP:12190"/>
        <dbReference type="Rhea" id="RHEA-COMP:12191"/>
        <dbReference type="Rhea" id="RHEA-COMP:14480"/>
        <dbReference type="ChEBI" id="CHEBI:15378"/>
        <dbReference type="ChEBI" id="CHEBI:17319"/>
        <dbReference type="ChEBI" id="CHEBI:29947"/>
        <dbReference type="ChEBI" id="CHEBI:32722"/>
        <dbReference type="ChEBI" id="CHEBI:57618"/>
        <dbReference type="ChEBI" id="CHEBI:57844"/>
        <dbReference type="ChEBI" id="CHEBI:59789"/>
        <dbReference type="ChEBI" id="CHEBI:140311"/>
        <dbReference type="EC" id="1.97.1.4"/>
    </reaction>
</comment>
<feature type="domain" description="Radical SAM core" evidence="11">
    <location>
        <begin position="23"/>
        <end position="248"/>
    </location>
</feature>
<dbReference type="InterPro" id="IPR013785">
    <property type="entry name" value="Aldolase_TIM"/>
</dbReference>
<name>A0A2K8U7G9_9GAMM</name>
<protein>
    <recommendedName>
        <fullName evidence="10">Pyruvate formate-lyase-activating enzyme</fullName>
        <ecNumber evidence="10">1.97.1.4</ecNumber>
    </recommendedName>
</protein>
<organism evidence="12 13">
    <name type="scientific">Candidatus Thiodictyon syntrophicum</name>
    <dbReference type="NCBI Taxonomy" id="1166950"/>
    <lineage>
        <taxon>Bacteria</taxon>
        <taxon>Pseudomonadati</taxon>
        <taxon>Pseudomonadota</taxon>
        <taxon>Gammaproteobacteria</taxon>
        <taxon>Chromatiales</taxon>
        <taxon>Chromatiaceae</taxon>
        <taxon>Thiodictyon</taxon>
    </lineage>
</organism>
<evidence type="ECO:0000313" key="13">
    <source>
        <dbReference type="Proteomes" id="UP000232638"/>
    </source>
</evidence>
<dbReference type="KEGG" id="tsy:THSYN_11540"/>
<accession>A0A2K8U7G9</accession>
<keyword evidence="5 10" id="KW-0949">S-adenosyl-L-methionine</keyword>
<reference evidence="12 13" key="1">
    <citation type="submission" date="2017-03" db="EMBL/GenBank/DDBJ databases">
        <title>Complete genome sequence of Candidatus 'Thiodictyon syntrophicum' sp. nov. strain Cad16T, a photolithoautotroph purple sulfur bacterium isolated from an alpine meromictic lake.</title>
        <authorList>
            <person name="Luedin S.M."/>
            <person name="Pothier J.F."/>
            <person name="Danza F."/>
            <person name="Storelli N."/>
            <person name="Wittwer M."/>
            <person name="Tonolla M."/>
        </authorList>
    </citation>
    <scope>NUCLEOTIDE SEQUENCE [LARGE SCALE GENOMIC DNA]</scope>
    <source>
        <strain evidence="12 13">Cad16T</strain>
    </source>
</reference>
<dbReference type="GO" id="GO:0046872">
    <property type="term" value="F:metal ion binding"/>
    <property type="evidence" value="ECO:0007669"/>
    <property type="project" value="UniProtKB-UniRule"/>
</dbReference>
<dbReference type="Proteomes" id="UP000232638">
    <property type="component" value="Chromosome"/>
</dbReference>
<comment type="subcellular location">
    <subcellularLocation>
        <location evidence="10">Cytoplasm</location>
    </subcellularLocation>
</comment>
<dbReference type="Gene3D" id="3.20.20.70">
    <property type="entry name" value="Aldolase class I"/>
    <property type="match status" value="1"/>
</dbReference>
<evidence type="ECO:0000256" key="5">
    <source>
        <dbReference type="ARBA" id="ARBA00022691"/>
    </source>
</evidence>
<dbReference type="AlphaFoldDB" id="A0A2K8U7G9"/>
<dbReference type="InterPro" id="IPR034457">
    <property type="entry name" value="Organic_radical-activating"/>
</dbReference>
<keyword evidence="4" id="KW-0119">Carbohydrate metabolism</keyword>
<keyword evidence="6 10" id="KW-0479">Metal-binding</keyword>
<comment type="similarity">
    <text evidence="2 10">Belongs to the organic radical-activating enzymes family.</text>
</comment>
<evidence type="ECO:0000256" key="2">
    <source>
        <dbReference type="ARBA" id="ARBA00009777"/>
    </source>
</evidence>
<sequence length="267" mass="28699">MAAVPDPSAVDGYVHSVETAGTLDGPGVRFVVFVAGCRLTCSYCHNPDATKLSNGKLTSSAALLAEIAQYKPYLVHTRGGVTISGGEPLVQPAFTEALLKGCKKMGLHTAIDTSGYGGMRAPDSLLDHTNLVLLDIKSGLPALYQRVTGAGLQPTLDFARRLEARRLPVWVRFVLVPGLTDGEDNIRAVAKIVAGLSNVERVEVLPFHKMGEHKWDDMGMTYTLKDTPTPTREQAERATDIFREYGLDQVLRGTTAALPAVLDRVGG</sequence>
<dbReference type="EC" id="1.97.1.4" evidence="10"/>
<dbReference type="PANTHER" id="PTHR30352:SF5">
    <property type="entry name" value="PYRUVATE FORMATE-LYASE 1-ACTIVATING ENZYME"/>
    <property type="match status" value="1"/>
</dbReference>
<dbReference type="Pfam" id="PF04055">
    <property type="entry name" value="Radical_SAM"/>
    <property type="match status" value="1"/>
</dbReference>
<evidence type="ECO:0000256" key="9">
    <source>
        <dbReference type="ARBA" id="ARBA00023014"/>
    </source>
</evidence>
<evidence type="ECO:0000256" key="6">
    <source>
        <dbReference type="ARBA" id="ARBA00022723"/>
    </source>
</evidence>
<evidence type="ECO:0000256" key="3">
    <source>
        <dbReference type="ARBA" id="ARBA00022485"/>
    </source>
</evidence>
<dbReference type="PANTHER" id="PTHR30352">
    <property type="entry name" value="PYRUVATE FORMATE-LYASE-ACTIVATING ENZYME"/>
    <property type="match status" value="1"/>
</dbReference>
<dbReference type="PROSITE" id="PS01087">
    <property type="entry name" value="RADICAL_ACTIVATING"/>
    <property type="match status" value="1"/>
</dbReference>
<keyword evidence="10" id="KW-0963">Cytoplasm</keyword>
<evidence type="ECO:0000256" key="7">
    <source>
        <dbReference type="ARBA" id="ARBA00023002"/>
    </source>
</evidence>
<dbReference type="NCBIfam" id="TIGR02493">
    <property type="entry name" value="PFLA"/>
    <property type="match status" value="1"/>
</dbReference>
<comment type="function">
    <text evidence="1">Activation of pyruvate formate-lyase 1 under anaerobic conditions by generation of an organic free radical, using S-adenosylmethionine and reduced flavodoxin as cosubstrates to produce 5'-deoxy-adenosine.</text>
</comment>
<dbReference type="SFLD" id="SFLDG01066">
    <property type="entry name" value="organic_radical-activating_enz"/>
    <property type="match status" value="1"/>
</dbReference>
<comment type="function">
    <text evidence="10">Activation of pyruvate formate-lyase under anaerobic conditions by generation of an organic free radical, using S-adenosylmethionine and reduced flavodoxin as cosubstrates to produce 5'-deoxy-adenosine.</text>
</comment>
<dbReference type="EMBL" id="CP020370">
    <property type="protein sequence ID" value="AUB81522.1"/>
    <property type="molecule type" value="Genomic_DNA"/>
</dbReference>
<keyword evidence="12" id="KW-0456">Lyase</keyword>
<evidence type="ECO:0000256" key="1">
    <source>
        <dbReference type="ARBA" id="ARBA00002918"/>
    </source>
</evidence>
<dbReference type="InterPro" id="IPR058240">
    <property type="entry name" value="rSAM_sf"/>
</dbReference>
<dbReference type="InterPro" id="IPR012838">
    <property type="entry name" value="PFL1_activating"/>
</dbReference>
<evidence type="ECO:0000256" key="4">
    <source>
        <dbReference type="ARBA" id="ARBA00022526"/>
    </source>
</evidence>
<keyword evidence="13" id="KW-1185">Reference proteome</keyword>
<dbReference type="GO" id="GO:0051539">
    <property type="term" value="F:4 iron, 4 sulfur cluster binding"/>
    <property type="evidence" value="ECO:0007669"/>
    <property type="project" value="UniProtKB-UniRule"/>
</dbReference>
<dbReference type="InterPro" id="IPR001989">
    <property type="entry name" value="Radical_activat_CS"/>
</dbReference>
<dbReference type="GO" id="GO:0016829">
    <property type="term" value="F:lyase activity"/>
    <property type="evidence" value="ECO:0007669"/>
    <property type="project" value="UniProtKB-KW"/>
</dbReference>
<dbReference type="InterPro" id="IPR007197">
    <property type="entry name" value="rSAM"/>
</dbReference>
<keyword evidence="8 10" id="KW-0408">Iron</keyword>
<dbReference type="SUPFAM" id="SSF102114">
    <property type="entry name" value="Radical SAM enzymes"/>
    <property type="match status" value="1"/>
</dbReference>
<dbReference type="CDD" id="cd01335">
    <property type="entry name" value="Radical_SAM"/>
    <property type="match status" value="1"/>
</dbReference>
<keyword evidence="3 10" id="KW-0004">4Fe-4S</keyword>
<proteinExistence type="inferred from homology"/>
<evidence type="ECO:0000259" key="11">
    <source>
        <dbReference type="PROSITE" id="PS51918"/>
    </source>
</evidence>
<keyword evidence="9 10" id="KW-0411">Iron-sulfur</keyword>
<dbReference type="SFLD" id="SFLDS00029">
    <property type="entry name" value="Radical_SAM"/>
    <property type="match status" value="1"/>
</dbReference>
<dbReference type="OrthoDB" id="9782387at2"/>
<dbReference type="GO" id="GO:0005737">
    <property type="term" value="C:cytoplasm"/>
    <property type="evidence" value="ECO:0007669"/>
    <property type="project" value="UniProtKB-SubCell"/>
</dbReference>
<keyword evidence="12" id="KW-0670">Pyruvate</keyword>